<organism evidence="1 2">
    <name type="scientific">Methylocapsa palsarum</name>
    <dbReference type="NCBI Taxonomy" id="1612308"/>
    <lineage>
        <taxon>Bacteria</taxon>
        <taxon>Pseudomonadati</taxon>
        <taxon>Pseudomonadota</taxon>
        <taxon>Alphaproteobacteria</taxon>
        <taxon>Hyphomicrobiales</taxon>
        <taxon>Beijerinckiaceae</taxon>
        <taxon>Methylocapsa</taxon>
    </lineage>
</organism>
<sequence length="84" mass="10032">MPRTIISLSESEKLWLTQKARAEQVPMTEIVRRALALYRREAHEPQEPGFEDLLDLTRGLWRKGEGLAYQRQIRDEWEPEAERR</sequence>
<dbReference type="AlphaFoldDB" id="A0A1I4CNI7"/>
<evidence type="ECO:0000313" key="1">
    <source>
        <dbReference type="EMBL" id="SFK82808.1"/>
    </source>
</evidence>
<dbReference type="Proteomes" id="UP000198755">
    <property type="component" value="Unassembled WGS sequence"/>
</dbReference>
<proteinExistence type="predicted"/>
<dbReference type="OrthoDB" id="9806368at2"/>
<evidence type="ECO:0000313" key="2">
    <source>
        <dbReference type="Proteomes" id="UP000198755"/>
    </source>
</evidence>
<reference evidence="1 2" key="1">
    <citation type="submission" date="2016-10" db="EMBL/GenBank/DDBJ databases">
        <authorList>
            <person name="de Groot N.N."/>
        </authorList>
    </citation>
    <scope>NUCLEOTIDE SEQUENCE [LARGE SCALE GENOMIC DNA]</scope>
    <source>
        <strain evidence="1 2">NE2</strain>
    </source>
</reference>
<dbReference type="EMBL" id="FOSN01000026">
    <property type="protein sequence ID" value="SFK82808.1"/>
    <property type="molecule type" value="Genomic_DNA"/>
</dbReference>
<dbReference type="RefSeq" id="WP_091686281.1">
    <property type="nucleotide sequence ID" value="NZ_FOSN01000026.1"/>
</dbReference>
<evidence type="ECO:0008006" key="3">
    <source>
        <dbReference type="Google" id="ProtNLM"/>
    </source>
</evidence>
<protein>
    <recommendedName>
        <fullName evidence="3">Ribbon-helix-helix protein, copG family</fullName>
    </recommendedName>
</protein>
<dbReference type="STRING" id="1612308.SAMN05444581_12621"/>
<gene>
    <name evidence="1" type="ORF">SAMN05444581_12621</name>
</gene>
<name>A0A1I4CNI7_9HYPH</name>
<keyword evidence="2" id="KW-1185">Reference proteome</keyword>
<accession>A0A1I4CNI7</accession>